<comment type="cofactor">
    <cofactor evidence="3">
        <name>Cu cation</name>
        <dbReference type="ChEBI" id="CHEBI:23378"/>
    </cofactor>
    <text evidence="3">Binds 1 copper ion per subunit.</text>
</comment>
<dbReference type="Proteomes" id="UP000465601">
    <property type="component" value="Unassembled WGS sequence"/>
</dbReference>
<dbReference type="GO" id="GO:0005507">
    <property type="term" value="F:copper ion binding"/>
    <property type="evidence" value="ECO:0007669"/>
    <property type="project" value="InterPro"/>
</dbReference>
<comment type="function">
    <text evidence="2">Destroys radicals which are normally produced within the cells and which are toxic to biological systems. May play a role in favoring mycobacterial survival in phagocytes.</text>
</comment>
<organism evidence="5 6">
    <name type="scientific">Alkaliphilus serpentinus</name>
    <dbReference type="NCBI Taxonomy" id="1482731"/>
    <lineage>
        <taxon>Bacteria</taxon>
        <taxon>Bacillati</taxon>
        <taxon>Bacillota</taxon>
        <taxon>Clostridia</taxon>
        <taxon>Peptostreptococcales</taxon>
        <taxon>Natronincolaceae</taxon>
        <taxon>Alkaliphilus</taxon>
    </lineage>
</organism>
<dbReference type="InterPro" id="IPR018152">
    <property type="entry name" value="SOD_Cu/Zn_BS"/>
</dbReference>
<sequence length="167" mass="18032">MNLMNYSGNCWFNAAGRKITYAIIKGGPLAPNINGVVYFVDIPEGTQVCANVNGLPPFKPATNSSDPIGPHGFHIHEFGNCEVGDPSNPFQLAGGHWNPDNQPHGNHAGDFPVLFSNNGAARTCFFTNRFKPWEVLGKSIIIHQSPDDYRSQPAGDAGKRLACGVIQ</sequence>
<dbReference type="AlphaFoldDB" id="A0A833HP74"/>
<dbReference type="GO" id="GO:0004784">
    <property type="term" value="F:superoxide dismutase activity"/>
    <property type="evidence" value="ECO:0007669"/>
    <property type="project" value="UniProtKB-EC"/>
</dbReference>
<evidence type="ECO:0000259" key="4">
    <source>
        <dbReference type="Pfam" id="PF00080"/>
    </source>
</evidence>
<comment type="catalytic activity">
    <reaction evidence="3">
        <text>2 superoxide + 2 H(+) = H2O2 + O2</text>
        <dbReference type="Rhea" id="RHEA:20696"/>
        <dbReference type="ChEBI" id="CHEBI:15378"/>
        <dbReference type="ChEBI" id="CHEBI:15379"/>
        <dbReference type="ChEBI" id="CHEBI:16240"/>
        <dbReference type="ChEBI" id="CHEBI:18421"/>
        <dbReference type="EC" id="1.15.1.1"/>
    </reaction>
</comment>
<dbReference type="EC" id="1.15.1.1" evidence="3"/>
<evidence type="ECO:0000313" key="6">
    <source>
        <dbReference type="Proteomes" id="UP000465601"/>
    </source>
</evidence>
<keyword evidence="3" id="KW-0560">Oxidoreductase</keyword>
<keyword evidence="3" id="KW-0479">Metal-binding</keyword>
<name>A0A833HP74_9FIRM</name>
<gene>
    <name evidence="5" type="ORF">F8153_07075</name>
</gene>
<comment type="caution">
    <text evidence="5">The sequence shown here is derived from an EMBL/GenBank/DDBJ whole genome shotgun (WGS) entry which is preliminary data.</text>
</comment>
<dbReference type="InterPro" id="IPR024134">
    <property type="entry name" value="SOD_Cu/Zn_/chaperone"/>
</dbReference>
<dbReference type="EMBL" id="WBZB01000019">
    <property type="protein sequence ID" value="KAB3530348.1"/>
    <property type="molecule type" value="Genomic_DNA"/>
</dbReference>
<keyword evidence="3" id="KW-0862">Zinc</keyword>
<reference evidence="5 6" key="1">
    <citation type="submission" date="2019-10" db="EMBL/GenBank/DDBJ databases">
        <title>Alkaliphilus serpentinus sp. nov. and Alkaliphilus pronyensis sp. nov., two novel anaerobic alkaliphilic species isolated from the serpentinized-hosted hydrothermal field of the Prony Bay (New Caledonia).</title>
        <authorList>
            <person name="Postec A."/>
        </authorList>
    </citation>
    <scope>NUCLEOTIDE SEQUENCE [LARGE SCALE GENOMIC DNA]</scope>
    <source>
        <strain evidence="5 6">LacT</strain>
    </source>
</reference>
<evidence type="ECO:0000313" key="5">
    <source>
        <dbReference type="EMBL" id="KAB3530348.1"/>
    </source>
</evidence>
<dbReference type="InterPro" id="IPR036423">
    <property type="entry name" value="SOD-like_Cu/Zn_dom_sf"/>
</dbReference>
<dbReference type="Pfam" id="PF00080">
    <property type="entry name" value="Sod_Cu"/>
    <property type="match status" value="1"/>
</dbReference>
<dbReference type="PANTHER" id="PTHR10003">
    <property type="entry name" value="SUPEROXIDE DISMUTASE CU-ZN -RELATED"/>
    <property type="match status" value="1"/>
</dbReference>
<evidence type="ECO:0000256" key="1">
    <source>
        <dbReference type="ARBA" id="ARBA00010457"/>
    </source>
</evidence>
<keyword evidence="6" id="KW-1185">Reference proteome</keyword>
<comment type="cofactor">
    <cofactor evidence="3">
        <name>Zn(2+)</name>
        <dbReference type="ChEBI" id="CHEBI:29105"/>
    </cofactor>
    <text evidence="3">Binds 1 zinc ion per subunit.</text>
</comment>
<dbReference type="OrthoDB" id="9792957at2"/>
<dbReference type="CDD" id="cd00305">
    <property type="entry name" value="Cu-Zn_Superoxide_Dismutase"/>
    <property type="match status" value="1"/>
</dbReference>
<dbReference type="InterPro" id="IPR001424">
    <property type="entry name" value="SOD_Cu_Zn_dom"/>
</dbReference>
<evidence type="ECO:0000256" key="3">
    <source>
        <dbReference type="RuleBase" id="RU000393"/>
    </source>
</evidence>
<feature type="domain" description="Superoxide dismutase copper/zinc binding" evidence="4">
    <location>
        <begin position="34"/>
        <end position="166"/>
    </location>
</feature>
<keyword evidence="3" id="KW-0186">Copper</keyword>
<dbReference type="SUPFAM" id="SSF49329">
    <property type="entry name" value="Cu,Zn superoxide dismutase-like"/>
    <property type="match status" value="1"/>
</dbReference>
<proteinExistence type="inferred from homology"/>
<protein>
    <recommendedName>
        <fullName evidence="3">Superoxide dismutase [Cu-Zn]</fullName>
        <ecNumber evidence="3">1.15.1.1</ecNumber>
    </recommendedName>
</protein>
<dbReference type="Gene3D" id="2.60.40.200">
    <property type="entry name" value="Superoxide dismutase, copper/zinc binding domain"/>
    <property type="match status" value="1"/>
</dbReference>
<comment type="similarity">
    <text evidence="1 3">Belongs to the Cu-Zn superoxide dismutase family.</text>
</comment>
<accession>A0A833HP74</accession>
<evidence type="ECO:0000256" key="2">
    <source>
        <dbReference type="ARBA" id="ARBA00024900"/>
    </source>
</evidence>
<dbReference type="PROSITE" id="PS00332">
    <property type="entry name" value="SOD_CU_ZN_2"/>
    <property type="match status" value="1"/>
</dbReference>